<keyword evidence="3" id="KW-1003">Cell membrane</keyword>
<keyword evidence="4 8" id="KW-0812">Transmembrane</keyword>
<protein>
    <submittedName>
        <fullName evidence="9">Glycine betaine transporter BetL</fullName>
    </submittedName>
</protein>
<feature type="region of interest" description="Disordered" evidence="7">
    <location>
        <begin position="512"/>
        <end position="541"/>
    </location>
</feature>
<dbReference type="PROSITE" id="PS01303">
    <property type="entry name" value="BCCT"/>
    <property type="match status" value="1"/>
</dbReference>
<evidence type="ECO:0000256" key="2">
    <source>
        <dbReference type="ARBA" id="ARBA00022448"/>
    </source>
</evidence>
<keyword evidence="2" id="KW-0813">Transport</keyword>
<dbReference type="Pfam" id="PF02028">
    <property type="entry name" value="BCCT"/>
    <property type="match status" value="1"/>
</dbReference>
<proteinExistence type="predicted"/>
<feature type="transmembrane region" description="Helical" evidence="8">
    <location>
        <begin position="313"/>
        <end position="330"/>
    </location>
</feature>
<evidence type="ECO:0000256" key="6">
    <source>
        <dbReference type="ARBA" id="ARBA00023136"/>
    </source>
</evidence>
<feature type="transmembrane region" description="Helical" evidence="8">
    <location>
        <begin position="401"/>
        <end position="425"/>
    </location>
</feature>
<evidence type="ECO:0000256" key="5">
    <source>
        <dbReference type="ARBA" id="ARBA00022989"/>
    </source>
</evidence>
<evidence type="ECO:0000313" key="10">
    <source>
        <dbReference type="Proteomes" id="UP000494111"/>
    </source>
</evidence>
<feature type="transmembrane region" description="Helical" evidence="8">
    <location>
        <begin position="225"/>
        <end position="244"/>
    </location>
</feature>
<feature type="transmembrane region" description="Helical" evidence="8">
    <location>
        <begin position="256"/>
        <end position="278"/>
    </location>
</feature>
<feature type="transmembrane region" description="Helical" evidence="8">
    <location>
        <begin position="445"/>
        <end position="465"/>
    </location>
</feature>
<dbReference type="Proteomes" id="UP000494111">
    <property type="component" value="Unassembled WGS sequence"/>
</dbReference>
<keyword evidence="5 8" id="KW-1133">Transmembrane helix</keyword>
<feature type="transmembrane region" description="Helical" evidence="8">
    <location>
        <begin position="135"/>
        <end position="157"/>
    </location>
</feature>
<evidence type="ECO:0000256" key="7">
    <source>
        <dbReference type="SAM" id="MobiDB-lite"/>
    </source>
</evidence>
<feature type="transmembrane region" description="Helical" evidence="8">
    <location>
        <begin position="46"/>
        <end position="67"/>
    </location>
</feature>
<evidence type="ECO:0000256" key="1">
    <source>
        <dbReference type="ARBA" id="ARBA00004651"/>
    </source>
</evidence>
<dbReference type="GO" id="GO:0022857">
    <property type="term" value="F:transmembrane transporter activity"/>
    <property type="evidence" value="ECO:0007669"/>
    <property type="project" value="InterPro"/>
</dbReference>
<evidence type="ECO:0000313" key="9">
    <source>
        <dbReference type="EMBL" id="CAB3674967.1"/>
    </source>
</evidence>
<feature type="transmembrane region" description="Helical" evidence="8">
    <location>
        <begin position="87"/>
        <end position="105"/>
    </location>
</feature>
<feature type="compositionally biased region" description="Low complexity" evidence="7">
    <location>
        <begin position="522"/>
        <end position="541"/>
    </location>
</feature>
<comment type="subcellular location">
    <subcellularLocation>
        <location evidence="1">Cell membrane</location>
        <topology evidence="1">Multi-pass membrane protein</topology>
    </subcellularLocation>
</comment>
<accession>A0A6S6ZDL7</accession>
<dbReference type="GO" id="GO:0005886">
    <property type="term" value="C:plasma membrane"/>
    <property type="evidence" value="ECO:0007669"/>
    <property type="project" value="UniProtKB-SubCell"/>
</dbReference>
<dbReference type="NCBIfam" id="NF007412">
    <property type="entry name" value="PRK09950.1"/>
    <property type="match status" value="1"/>
</dbReference>
<evidence type="ECO:0000256" key="3">
    <source>
        <dbReference type="ARBA" id="ARBA00022475"/>
    </source>
</evidence>
<gene>
    <name evidence="9" type="primary">betL</name>
    <name evidence="9" type="ORF">LMG3458_01301</name>
</gene>
<keyword evidence="6 8" id="KW-0472">Membrane</keyword>
<dbReference type="InterPro" id="IPR000060">
    <property type="entry name" value="BCCT_transptr"/>
</dbReference>
<dbReference type="InterPro" id="IPR018093">
    <property type="entry name" value="BCCT_CS"/>
</dbReference>
<dbReference type="PANTHER" id="PTHR30047">
    <property type="entry name" value="HIGH-AFFINITY CHOLINE TRANSPORT PROTEIN-RELATED"/>
    <property type="match status" value="1"/>
</dbReference>
<feature type="transmembrane region" description="Helical" evidence="8">
    <location>
        <begin position="342"/>
        <end position="361"/>
    </location>
</feature>
<dbReference type="RefSeq" id="WP_175191576.1">
    <property type="nucleotide sequence ID" value="NZ_CADIJO010000003.1"/>
</dbReference>
<evidence type="ECO:0000256" key="8">
    <source>
        <dbReference type="SAM" id="Phobius"/>
    </source>
</evidence>
<evidence type="ECO:0000256" key="4">
    <source>
        <dbReference type="ARBA" id="ARBA00022692"/>
    </source>
</evidence>
<feature type="transmembrane region" description="Helical" evidence="8">
    <location>
        <begin position="186"/>
        <end position="205"/>
    </location>
</feature>
<feature type="transmembrane region" description="Helical" evidence="8">
    <location>
        <begin position="471"/>
        <end position="491"/>
    </location>
</feature>
<dbReference type="PANTHER" id="PTHR30047:SF12">
    <property type="entry name" value="BCCT-FAMILY TRANSPORTER"/>
    <property type="match status" value="1"/>
</dbReference>
<organism evidence="9 10">
    <name type="scientific">Achromobacter deleyi</name>
    <dbReference type="NCBI Taxonomy" id="1353891"/>
    <lineage>
        <taxon>Bacteria</taxon>
        <taxon>Pseudomonadati</taxon>
        <taxon>Pseudomonadota</taxon>
        <taxon>Betaproteobacteria</taxon>
        <taxon>Burkholderiales</taxon>
        <taxon>Alcaligenaceae</taxon>
        <taxon>Achromobacter</taxon>
    </lineage>
</organism>
<dbReference type="NCBIfam" id="TIGR00842">
    <property type="entry name" value="bcct"/>
    <property type="match status" value="1"/>
</dbReference>
<sequence length="541" mass="58301">MHRPKPDLFLIAASLVAVALPVIGLAAFPAAAEAFAGTLFEFSTRAFGTLVLVFVFAAALAAGYLAFSKYGNIRLGSGKPEYATATWVFMFICAGMGSSTLYWGVMEWAYYYQTPGLHLAAGSRDALEYSISYSFFHWGISAWALYAIASLALAYHFHVRKKSGLGMASIVEAVTGLRANGWVGRLVDLIFVFTMFGALTVSLALTASTLTRGLSALTGMPDTFTTQFIVIAIISVVFSLSSYVGIDGGMQRLSKIVCIGALAYSAIVLVVGPTQFTINNITNGLGLMIQNWVRMSLFTDPSGDGAFTRSWTVFYWLWWISYAPGVAMFVTRVSRGRTMKEVIAALVLGGSAGCWFFFGALESFSMHQYLTQAVDVPRLLAEHSGETAVVTLLTSLPWGGVFLAAFLFIMAVFCASHMDAVGYAIAATSTRNLKEGQDPSPTLRLFWCVMLALLPLAMLFAHVSLNTMKTAVVLTTIPFLLVLGIMLFGLFRWLSQDYGALSAQQIEEQSRRLAATDPVGAPPAEAAATQAEPAAIPVPRA</sequence>
<dbReference type="EMBL" id="CADIJO010000003">
    <property type="protein sequence ID" value="CAB3674967.1"/>
    <property type="molecule type" value="Genomic_DNA"/>
</dbReference>
<name>A0A6S6ZDL7_9BURK</name>
<dbReference type="AlphaFoldDB" id="A0A6S6ZDL7"/>
<reference evidence="9 10" key="1">
    <citation type="submission" date="2020-04" db="EMBL/GenBank/DDBJ databases">
        <authorList>
            <person name="De Canck E."/>
        </authorList>
    </citation>
    <scope>NUCLEOTIDE SEQUENCE [LARGE SCALE GENOMIC DNA]</scope>
    <source>
        <strain evidence="9 10">LMG 3458</strain>
    </source>
</reference>